<feature type="chain" id="PRO_5016375834" description="Lipoprotein" evidence="1">
    <location>
        <begin position="22"/>
        <end position="283"/>
    </location>
</feature>
<dbReference type="OrthoDB" id="1957331at2"/>
<protein>
    <recommendedName>
        <fullName evidence="4">Lipoprotein</fullName>
    </recommendedName>
</protein>
<keyword evidence="1" id="KW-0732">Signal</keyword>
<name>A0A323TIV6_9BACI</name>
<reference evidence="2 3" key="1">
    <citation type="submission" date="2017-10" db="EMBL/GenBank/DDBJ databases">
        <title>Bacillus sp. nov., a halophilic bacterium isolated from a Keqin Lake.</title>
        <authorList>
            <person name="Wang H."/>
        </authorList>
    </citation>
    <scope>NUCLEOTIDE SEQUENCE [LARGE SCALE GENOMIC DNA]</scope>
    <source>
        <strain evidence="2 3">KQ-12</strain>
    </source>
</reference>
<feature type="signal peptide" evidence="1">
    <location>
        <begin position="1"/>
        <end position="21"/>
    </location>
</feature>
<accession>A0A323TIV6</accession>
<gene>
    <name evidence="2" type="ORF">CR194_12275</name>
</gene>
<sequence>MKKGLLTLVSAGTLVALTACGDMTSDDGMSVEEILNESISAMESLESYSMTMDMQQVMNVGDEEGMSINSSSTTSLFLDPIAMKQTTEMNMGDMGLGEEAVMEYLTYFTEEDGFFVEDPTTGDWIKLPESFMDEILAMSDAQMSPEDQLKPFKEYISDLSIETTDDSYLITLTGEGIDMDEFMAEMNGMGMENMDPMMSEMMGDIDVEALNYEITIDKESFYQTESTIEMTMNMDMMGESMTTEQTVDMVLTDFNEVDPIEVPQDVLDNAKEMSEEEMMGAGQ</sequence>
<dbReference type="PROSITE" id="PS51257">
    <property type="entry name" value="PROKAR_LIPOPROTEIN"/>
    <property type="match status" value="1"/>
</dbReference>
<keyword evidence="3" id="KW-1185">Reference proteome</keyword>
<dbReference type="AlphaFoldDB" id="A0A323TIV6"/>
<evidence type="ECO:0000313" key="2">
    <source>
        <dbReference type="EMBL" id="PYZ93904.1"/>
    </source>
</evidence>
<dbReference type="Gene3D" id="2.50.20.20">
    <property type="match status" value="1"/>
</dbReference>
<dbReference type="InterPro" id="IPR046720">
    <property type="entry name" value="DUF6612"/>
</dbReference>
<dbReference type="RefSeq" id="WP_110609935.1">
    <property type="nucleotide sequence ID" value="NZ_PDOD01000002.1"/>
</dbReference>
<dbReference type="EMBL" id="PDOD01000002">
    <property type="protein sequence ID" value="PYZ93904.1"/>
    <property type="molecule type" value="Genomic_DNA"/>
</dbReference>
<dbReference type="Proteomes" id="UP000248214">
    <property type="component" value="Unassembled WGS sequence"/>
</dbReference>
<evidence type="ECO:0000313" key="3">
    <source>
        <dbReference type="Proteomes" id="UP000248214"/>
    </source>
</evidence>
<dbReference type="Pfam" id="PF20316">
    <property type="entry name" value="DUF6612"/>
    <property type="match status" value="1"/>
</dbReference>
<evidence type="ECO:0000256" key="1">
    <source>
        <dbReference type="SAM" id="SignalP"/>
    </source>
</evidence>
<comment type="caution">
    <text evidence="2">The sequence shown here is derived from an EMBL/GenBank/DDBJ whole genome shotgun (WGS) entry which is preliminary data.</text>
</comment>
<evidence type="ECO:0008006" key="4">
    <source>
        <dbReference type="Google" id="ProtNLM"/>
    </source>
</evidence>
<proteinExistence type="predicted"/>
<organism evidence="2 3">
    <name type="scientific">Salipaludibacillus keqinensis</name>
    <dbReference type="NCBI Taxonomy" id="2045207"/>
    <lineage>
        <taxon>Bacteria</taxon>
        <taxon>Bacillati</taxon>
        <taxon>Bacillota</taxon>
        <taxon>Bacilli</taxon>
        <taxon>Bacillales</taxon>
        <taxon>Bacillaceae</taxon>
    </lineage>
</organism>